<dbReference type="AlphaFoldDB" id="A0A1H7Y2L4"/>
<evidence type="ECO:0000313" key="1">
    <source>
        <dbReference type="EMBL" id="SEM40382.1"/>
    </source>
</evidence>
<accession>A0A1H7Y2L4</accession>
<dbReference type="Proteomes" id="UP000198677">
    <property type="component" value="Unassembled WGS sequence"/>
</dbReference>
<dbReference type="EMBL" id="FOAW01000036">
    <property type="protein sequence ID" value="SEM40382.1"/>
    <property type="molecule type" value="Genomic_DNA"/>
</dbReference>
<reference evidence="2" key="1">
    <citation type="submission" date="2016-10" db="EMBL/GenBank/DDBJ databases">
        <authorList>
            <person name="Varghese N."/>
            <person name="Submissions S."/>
        </authorList>
    </citation>
    <scope>NUCLEOTIDE SEQUENCE [LARGE SCALE GENOMIC DNA]</scope>
    <source>
        <strain evidence="2">DSM 44675</strain>
    </source>
</reference>
<sequence length="46" mass="4709">MLSVACSVTLDGLLVYMYSTTAGCPLVSASRVHVQGAPRVVGPVDS</sequence>
<evidence type="ECO:0000313" key="2">
    <source>
        <dbReference type="Proteomes" id="UP000198677"/>
    </source>
</evidence>
<gene>
    <name evidence="1" type="ORF">SAMN05444583_13621</name>
</gene>
<proteinExistence type="predicted"/>
<name>A0A1H7Y2L4_9NOCA</name>
<protein>
    <submittedName>
        <fullName evidence="1">Uncharacterized protein</fullName>
    </submittedName>
</protein>
<organism evidence="1 2">
    <name type="scientific">Rhodococcus maanshanensis</name>
    <dbReference type="NCBI Taxonomy" id="183556"/>
    <lineage>
        <taxon>Bacteria</taxon>
        <taxon>Bacillati</taxon>
        <taxon>Actinomycetota</taxon>
        <taxon>Actinomycetes</taxon>
        <taxon>Mycobacteriales</taxon>
        <taxon>Nocardiaceae</taxon>
        <taxon>Rhodococcus</taxon>
    </lineage>
</organism>
<keyword evidence="2" id="KW-1185">Reference proteome</keyword>